<dbReference type="SMART" id="SM00346">
    <property type="entry name" value="HTH_ICLR"/>
    <property type="match status" value="1"/>
</dbReference>
<dbReference type="EMBL" id="CP040330">
    <property type="protein sequence ID" value="QCS43960.1"/>
    <property type="molecule type" value="Genomic_DNA"/>
</dbReference>
<dbReference type="OrthoDB" id="14763at2157"/>
<dbReference type="SUPFAM" id="SSF46785">
    <property type="entry name" value="Winged helix' DNA-binding domain"/>
    <property type="match status" value="1"/>
</dbReference>
<gene>
    <name evidence="6" type="ORF">FEJ81_17025</name>
</gene>
<evidence type="ECO:0000256" key="3">
    <source>
        <dbReference type="ARBA" id="ARBA00023163"/>
    </source>
</evidence>
<dbReference type="SUPFAM" id="SSF55781">
    <property type="entry name" value="GAF domain-like"/>
    <property type="match status" value="1"/>
</dbReference>
<dbReference type="GO" id="GO:0003700">
    <property type="term" value="F:DNA-binding transcription factor activity"/>
    <property type="evidence" value="ECO:0007669"/>
    <property type="project" value="TreeGrafter"/>
</dbReference>
<dbReference type="InterPro" id="IPR036390">
    <property type="entry name" value="WH_DNA-bd_sf"/>
</dbReference>
<dbReference type="Gene3D" id="3.30.450.40">
    <property type="match status" value="1"/>
</dbReference>
<dbReference type="Pfam" id="PF09339">
    <property type="entry name" value="HTH_IclR"/>
    <property type="match status" value="1"/>
</dbReference>
<dbReference type="InterPro" id="IPR014757">
    <property type="entry name" value="Tscrpt_reg_IclR_C"/>
</dbReference>
<feature type="domain" description="HTH iclR-type" evidence="4">
    <location>
        <begin position="17"/>
        <end position="76"/>
    </location>
</feature>
<dbReference type="PANTHER" id="PTHR30136">
    <property type="entry name" value="HELIX-TURN-HELIX TRANSCRIPTIONAL REGULATOR, ICLR FAMILY"/>
    <property type="match status" value="1"/>
</dbReference>
<dbReference type="InterPro" id="IPR005471">
    <property type="entry name" value="Tscrpt_reg_IclR_N"/>
</dbReference>
<dbReference type="GeneID" id="40267012"/>
<dbReference type="Proteomes" id="UP000302218">
    <property type="component" value="Chromosome"/>
</dbReference>
<dbReference type="KEGG" id="nvr:FEJ81_17025"/>
<proteinExistence type="predicted"/>
<dbReference type="GO" id="GO:0003677">
    <property type="term" value="F:DNA binding"/>
    <property type="evidence" value="ECO:0007669"/>
    <property type="project" value="UniProtKB-KW"/>
</dbReference>
<feature type="domain" description="IclR-ED" evidence="5">
    <location>
        <begin position="77"/>
        <end position="257"/>
    </location>
</feature>
<dbReference type="GO" id="GO:0045892">
    <property type="term" value="P:negative regulation of DNA-templated transcription"/>
    <property type="evidence" value="ECO:0007669"/>
    <property type="project" value="TreeGrafter"/>
</dbReference>
<dbReference type="InterPro" id="IPR011991">
    <property type="entry name" value="ArsR-like_HTH"/>
</dbReference>
<evidence type="ECO:0000259" key="5">
    <source>
        <dbReference type="PROSITE" id="PS51078"/>
    </source>
</evidence>
<dbReference type="PROSITE" id="PS51078">
    <property type="entry name" value="ICLR_ED"/>
    <property type="match status" value="1"/>
</dbReference>
<dbReference type="PANTHER" id="PTHR30136:SF35">
    <property type="entry name" value="HTH-TYPE TRANSCRIPTIONAL REGULATOR RV1719"/>
    <property type="match status" value="1"/>
</dbReference>
<reference evidence="7" key="1">
    <citation type="submission" date="2019-05" db="EMBL/GenBank/DDBJ databases">
        <title>Genome sequence and methylation pattern of the halophilic Archaeon Natrinema versiforme BOL5-4.</title>
        <authorList>
            <person name="DasSarma P."/>
            <person name="Anton B.P."/>
            <person name="DasSarma S.L."/>
            <person name="Martinez F.L."/>
            <person name="Guzman D."/>
            <person name="Roberts R.J."/>
            <person name="DasSarma S."/>
        </authorList>
    </citation>
    <scope>NUCLEOTIDE SEQUENCE [LARGE SCALE GENOMIC DNA]</scope>
    <source>
        <strain evidence="7">BOL5-4</strain>
    </source>
</reference>
<evidence type="ECO:0000313" key="6">
    <source>
        <dbReference type="EMBL" id="QCS43960.1"/>
    </source>
</evidence>
<name>A0A4P8WKE1_9EURY</name>
<sequence length="258" mass="28862">MDTDRDETEVDANAVGVSTTRKTFALLEALKAEEGVTIADLTERTDLPKSTVYRHLQTLTDLGYVIERNGNYYVGFRFVELGEQARSRKVGYTAAKRAVFELGQETDERAVFIVEEDNEAVYVHRYGSLSNTMIGQRRPLHSMASGKLILAEWDDEAVSGYVDEVGLEPITSNTITDPDALFDELETIRERGYAVNNQEHMDGLRGVAVPVYTPDDEFLGSLAVFGPTSRFTDERVHDELPTRLRDKAGEIRVTLAYG</sequence>
<evidence type="ECO:0000259" key="4">
    <source>
        <dbReference type="PROSITE" id="PS51077"/>
    </source>
</evidence>
<dbReference type="InterPro" id="IPR036388">
    <property type="entry name" value="WH-like_DNA-bd_sf"/>
</dbReference>
<dbReference type="Pfam" id="PF01614">
    <property type="entry name" value="IclR_C"/>
    <property type="match status" value="1"/>
</dbReference>
<evidence type="ECO:0000256" key="1">
    <source>
        <dbReference type="ARBA" id="ARBA00023015"/>
    </source>
</evidence>
<keyword evidence="1" id="KW-0805">Transcription regulation</keyword>
<dbReference type="PROSITE" id="PS51077">
    <property type="entry name" value="HTH_ICLR"/>
    <property type="match status" value="1"/>
</dbReference>
<accession>A0A4P8WKE1</accession>
<dbReference type="InterPro" id="IPR050707">
    <property type="entry name" value="HTH_MetabolicPath_Reg"/>
</dbReference>
<dbReference type="Gene3D" id="1.10.10.10">
    <property type="entry name" value="Winged helix-like DNA-binding domain superfamily/Winged helix DNA-binding domain"/>
    <property type="match status" value="1"/>
</dbReference>
<dbReference type="AlphaFoldDB" id="A0A4P8WKE1"/>
<protein>
    <submittedName>
        <fullName evidence="6">IclR family transcriptional regulator</fullName>
    </submittedName>
</protein>
<evidence type="ECO:0000313" key="7">
    <source>
        <dbReference type="Proteomes" id="UP000302218"/>
    </source>
</evidence>
<dbReference type="RefSeq" id="WP_138246410.1">
    <property type="nucleotide sequence ID" value="NZ_CP040330.1"/>
</dbReference>
<dbReference type="InterPro" id="IPR029016">
    <property type="entry name" value="GAF-like_dom_sf"/>
</dbReference>
<evidence type="ECO:0000256" key="2">
    <source>
        <dbReference type="ARBA" id="ARBA00023125"/>
    </source>
</evidence>
<organism evidence="6 7">
    <name type="scientific">Natrinema versiforme</name>
    <dbReference type="NCBI Taxonomy" id="88724"/>
    <lineage>
        <taxon>Archaea</taxon>
        <taxon>Methanobacteriati</taxon>
        <taxon>Methanobacteriota</taxon>
        <taxon>Stenosarchaea group</taxon>
        <taxon>Halobacteria</taxon>
        <taxon>Halobacteriales</taxon>
        <taxon>Natrialbaceae</taxon>
        <taxon>Natrinema</taxon>
    </lineage>
</organism>
<dbReference type="CDD" id="cd00090">
    <property type="entry name" value="HTH_ARSR"/>
    <property type="match status" value="1"/>
</dbReference>
<keyword evidence="2" id="KW-0238">DNA-binding</keyword>
<keyword evidence="3" id="KW-0804">Transcription</keyword>